<dbReference type="PANTHER" id="PTHR19865:SF0">
    <property type="entry name" value="U3 SMALL NUCLEOLAR RNA-INTERACTING PROTEIN 2"/>
    <property type="match status" value="1"/>
</dbReference>
<feature type="compositionally biased region" description="Polar residues" evidence="5">
    <location>
        <begin position="21"/>
        <end position="34"/>
    </location>
</feature>
<evidence type="ECO:0000256" key="2">
    <source>
        <dbReference type="ARBA" id="ARBA00022574"/>
    </source>
</evidence>
<keyword evidence="2" id="KW-0853">WD repeat</keyword>
<gene>
    <name evidence="6" type="ORF">ABVK25_012018</name>
</gene>
<dbReference type="InterPro" id="IPR039241">
    <property type="entry name" value="Rrp9-like"/>
</dbReference>
<feature type="region of interest" description="Disordered" evidence="5">
    <location>
        <begin position="179"/>
        <end position="202"/>
    </location>
</feature>
<keyword evidence="4" id="KW-0539">Nucleus</keyword>
<feature type="compositionally biased region" description="Polar residues" evidence="5">
    <location>
        <begin position="1"/>
        <end position="10"/>
    </location>
</feature>
<proteinExistence type="predicted"/>
<evidence type="ECO:0000313" key="7">
    <source>
        <dbReference type="Proteomes" id="UP001590951"/>
    </source>
</evidence>
<accession>A0ABR4AK04</accession>
<name>A0ABR4AK04_9LECA</name>
<feature type="compositionally biased region" description="Basic residues" evidence="5">
    <location>
        <begin position="193"/>
        <end position="202"/>
    </location>
</feature>
<dbReference type="PANTHER" id="PTHR19865">
    <property type="entry name" value="U3 SMALL NUCLEOLAR RNA INTERACTING PROTEIN 2"/>
    <property type="match status" value="1"/>
</dbReference>
<comment type="subcellular location">
    <subcellularLocation>
        <location evidence="1">Nucleus</location>
    </subcellularLocation>
</comment>
<comment type="caution">
    <text evidence="6">The sequence shown here is derived from an EMBL/GenBank/DDBJ whole genome shotgun (WGS) entry which is preliminary data.</text>
</comment>
<evidence type="ECO:0000256" key="1">
    <source>
        <dbReference type="ARBA" id="ARBA00004123"/>
    </source>
</evidence>
<dbReference type="Proteomes" id="UP001590951">
    <property type="component" value="Unassembled WGS sequence"/>
</dbReference>
<keyword evidence="7" id="KW-1185">Reference proteome</keyword>
<evidence type="ECO:0000256" key="4">
    <source>
        <dbReference type="ARBA" id="ARBA00023242"/>
    </source>
</evidence>
<dbReference type="Gene3D" id="2.130.10.10">
    <property type="entry name" value="YVTN repeat-like/Quinoprotein amine dehydrogenase"/>
    <property type="match status" value="1"/>
</dbReference>
<feature type="compositionally biased region" description="Basic and acidic residues" evidence="5">
    <location>
        <begin position="277"/>
        <end position="286"/>
    </location>
</feature>
<evidence type="ECO:0000256" key="3">
    <source>
        <dbReference type="ARBA" id="ARBA00022737"/>
    </source>
</evidence>
<feature type="region of interest" description="Disordered" evidence="5">
    <location>
        <begin position="264"/>
        <end position="286"/>
    </location>
</feature>
<protein>
    <submittedName>
        <fullName evidence="6">Uncharacterized protein</fullName>
    </submittedName>
</protein>
<keyword evidence="3" id="KW-0677">Repeat</keyword>
<dbReference type="EMBL" id="JBHFEH010000134">
    <property type="protein sequence ID" value="KAL2045836.1"/>
    <property type="molecule type" value="Genomic_DNA"/>
</dbReference>
<sequence>MSSFFTTPASQRKRKREETNAAPSTNRRNTSSKAGSKPAKGLPPRARRDESISSSGSEDDPRRKIVSDEEPTASSDSGEDETGAERRLRLAEQYLHTLKTEVDETGVDAEDIDRDLIAERLQEDVAETKGRLYRHIASFLSFSTAAQTPFRSLSSSITSVATCPPYAYIVSKDVQLSKWELPNPPPPPDPTRKRPLKPVSRRPIKLITKRGSKHESKDPHNQHHTAPILSIAASSTGEFICHRRSRQTPHNLVCRHAHPLTSVHTAPGRSHIPSIPERNKSIILRE</sequence>
<reference evidence="6 7" key="1">
    <citation type="submission" date="2024-09" db="EMBL/GenBank/DDBJ databases">
        <title>Rethinking Asexuality: The Enigmatic Case of Functional Sexual Genes in Lepraria (Stereocaulaceae).</title>
        <authorList>
            <person name="Doellman M."/>
            <person name="Sun Y."/>
            <person name="Barcenas-Pena A."/>
            <person name="Lumbsch H.T."/>
            <person name="Grewe F."/>
        </authorList>
    </citation>
    <scope>NUCLEOTIDE SEQUENCE [LARGE SCALE GENOMIC DNA]</scope>
    <source>
        <strain evidence="6 7">Grewe 0041</strain>
    </source>
</reference>
<evidence type="ECO:0000256" key="5">
    <source>
        <dbReference type="SAM" id="MobiDB-lite"/>
    </source>
</evidence>
<evidence type="ECO:0000313" key="6">
    <source>
        <dbReference type="EMBL" id="KAL2045836.1"/>
    </source>
</evidence>
<feature type="region of interest" description="Disordered" evidence="5">
    <location>
        <begin position="1"/>
        <end position="86"/>
    </location>
</feature>
<organism evidence="6 7">
    <name type="scientific">Lepraria finkii</name>
    <dbReference type="NCBI Taxonomy" id="1340010"/>
    <lineage>
        <taxon>Eukaryota</taxon>
        <taxon>Fungi</taxon>
        <taxon>Dikarya</taxon>
        <taxon>Ascomycota</taxon>
        <taxon>Pezizomycotina</taxon>
        <taxon>Lecanoromycetes</taxon>
        <taxon>OSLEUM clade</taxon>
        <taxon>Lecanoromycetidae</taxon>
        <taxon>Lecanorales</taxon>
        <taxon>Lecanorineae</taxon>
        <taxon>Stereocaulaceae</taxon>
        <taxon>Lepraria</taxon>
    </lineage>
</organism>
<dbReference type="InterPro" id="IPR015943">
    <property type="entry name" value="WD40/YVTN_repeat-like_dom_sf"/>
</dbReference>